<dbReference type="Gene3D" id="2.60.40.1890">
    <property type="entry name" value="PCu(A)C copper chaperone"/>
    <property type="match status" value="1"/>
</dbReference>
<dbReference type="SUPFAM" id="SSF110087">
    <property type="entry name" value="DR1885-like metal-binding protein"/>
    <property type="match status" value="1"/>
</dbReference>
<dbReference type="InterPro" id="IPR007410">
    <property type="entry name" value="LpqE-like"/>
</dbReference>
<accession>A0ABR8YJU0</accession>
<keyword evidence="4" id="KW-1185">Reference proteome</keyword>
<feature type="signal peptide" evidence="2">
    <location>
        <begin position="1"/>
        <end position="19"/>
    </location>
</feature>
<dbReference type="PROSITE" id="PS51257">
    <property type="entry name" value="PROKAR_LIPOPROTEIN"/>
    <property type="match status" value="1"/>
</dbReference>
<proteinExistence type="predicted"/>
<dbReference type="Pfam" id="PF04314">
    <property type="entry name" value="PCuAC"/>
    <property type="match status" value="1"/>
</dbReference>
<dbReference type="PANTHER" id="PTHR36302:SF1">
    <property type="entry name" value="COPPER CHAPERONE PCU(A)C"/>
    <property type="match status" value="1"/>
</dbReference>
<gene>
    <name evidence="3" type="ORF">H9638_11605</name>
</gene>
<dbReference type="PANTHER" id="PTHR36302">
    <property type="entry name" value="BLR7088 PROTEIN"/>
    <property type="match status" value="1"/>
</dbReference>
<dbReference type="Proteomes" id="UP000652763">
    <property type="component" value="Unassembled WGS sequence"/>
</dbReference>
<keyword evidence="2" id="KW-0732">Signal</keyword>
<evidence type="ECO:0000256" key="1">
    <source>
        <dbReference type="SAM" id="MobiDB-lite"/>
    </source>
</evidence>
<comment type="caution">
    <text evidence="3">The sequence shown here is derived from an EMBL/GenBank/DDBJ whole genome shotgun (WGS) entry which is preliminary data.</text>
</comment>
<evidence type="ECO:0000313" key="4">
    <source>
        <dbReference type="Proteomes" id="UP000652763"/>
    </source>
</evidence>
<evidence type="ECO:0000313" key="3">
    <source>
        <dbReference type="EMBL" id="MBD8044451.1"/>
    </source>
</evidence>
<organism evidence="3 4">
    <name type="scientific">Arthrobacter pullicola</name>
    <dbReference type="NCBI Taxonomy" id="2762224"/>
    <lineage>
        <taxon>Bacteria</taxon>
        <taxon>Bacillati</taxon>
        <taxon>Actinomycetota</taxon>
        <taxon>Actinomycetes</taxon>
        <taxon>Micrococcales</taxon>
        <taxon>Micrococcaceae</taxon>
        <taxon>Arthrobacter</taxon>
    </lineage>
</organism>
<dbReference type="InterPro" id="IPR058248">
    <property type="entry name" value="Lxx211020-like"/>
</dbReference>
<dbReference type="RefSeq" id="WP_191747479.1">
    <property type="nucleotide sequence ID" value="NZ_JACSQC010000005.1"/>
</dbReference>
<dbReference type="InterPro" id="IPR036182">
    <property type="entry name" value="PCuAC_sf"/>
</dbReference>
<sequence length="198" mass="19305">MKKIPLAAAVLALSAVGLAGCGADAPASGTASSAAAEQAHSLTITGAWAKAADAGGMTGVFGTLKNSGADDLTVVAANSPAAASVELHETAAGADGAMTMQEIDGGFIIPAGGEYLLGPGASHLMLMGLEDGLLAGDTLPITLELADGSTTGIEVIAKDFAGANENYGGGADADADHEHSHGTDDTHGTEDTHGTVDH</sequence>
<feature type="chain" id="PRO_5046383803" evidence="2">
    <location>
        <begin position="20"/>
        <end position="198"/>
    </location>
</feature>
<dbReference type="EMBL" id="JACSQC010000005">
    <property type="protein sequence ID" value="MBD8044451.1"/>
    <property type="molecule type" value="Genomic_DNA"/>
</dbReference>
<name>A0ABR8YJU0_9MICC</name>
<protein>
    <submittedName>
        <fullName evidence="3">Copper chaperone PCu(A)C</fullName>
    </submittedName>
</protein>
<feature type="compositionally biased region" description="Basic and acidic residues" evidence="1">
    <location>
        <begin position="174"/>
        <end position="198"/>
    </location>
</feature>
<feature type="region of interest" description="Disordered" evidence="1">
    <location>
        <begin position="167"/>
        <end position="198"/>
    </location>
</feature>
<reference evidence="3 4" key="1">
    <citation type="submission" date="2020-08" db="EMBL/GenBank/DDBJ databases">
        <title>A Genomic Blueprint of the Chicken Gut Microbiome.</title>
        <authorList>
            <person name="Gilroy R."/>
            <person name="Ravi A."/>
            <person name="Getino M."/>
            <person name="Pursley I."/>
            <person name="Horton D.L."/>
            <person name="Alikhan N.-F."/>
            <person name="Baker D."/>
            <person name="Gharbi K."/>
            <person name="Hall N."/>
            <person name="Watson M."/>
            <person name="Adriaenssens E.M."/>
            <person name="Foster-Nyarko E."/>
            <person name="Jarju S."/>
            <person name="Secka A."/>
            <person name="Antonio M."/>
            <person name="Oren A."/>
            <person name="Chaudhuri R."/>
            <person name="La Ragione R.M."/>
            <person name="Hildebrand F."/>
            <person name="Pallen M.J."/>
        </authorList>
    </citation>
    <scope>NUCLEOTIDE SEQUENCE [LARGE SCALE GENOMIC DNA]</scope>
    <source>
        <strain evidence="3 4">Sa2BUA2</strain>
    </source>
</reference>
<evidence type="ECO:0000256" key="2">
    <source>
        <dbReference type="SAM" id="SignalP"/>
    </source>
</evidence>